<feature type="transmembrane region" description="Helical" evidence="8">
    <location>
        <begin position="528"/>
        <end position="550"/>
    </location>
</feature>
<keyword evidence="2 8" id="KW-0812">Transmembrane</keyword>
<feature type="domain" description="Amino acid transporter transmembrane" evidence="9">
    <location>
        <begin position="22"/>
        <end position="80"/>
    </location>
</feature>
<evidence type="ECO:0000256" key="1">
    <source>
        <dbReference type="ARBA" id="ARBA00004141"/>
    </source>
</evidence>
<protein>
    <recommendedName>
        <fullName evidence="9">Amino acid transporter transmembrane domain-containing protein</fullName>
    </recommendedName>
</protein>
<dbReference type="AlphaFoldDB" id="A0A1B0GCL1"/>
<dbReference type="Proteomes" id="UP000092444">
    <property type="component" value="Unassembled WGS sequence"/>
</dbReference>
<evidence type="ECO:0000259" key="9">
    <source>
        <dbReference type="Pfam" id="PF01490"/>
    </source>
</evidence>
<dbReference type="VEuPathDB" id="VectorBase:GMOY011037"/>
<evidence type="ECO:0000313" key="11">
    <source>
        <dbReference type="Proteomes" id="UP000092444"/>
    </source>
</evidence>
<dbReference type="PANTHER" id="PTHR16189">
    <property type="entry name" value="TRANSMEMBRANE PROTEIN 104-RELATED"/>
    <property type="match status" value="1"/>
</dbReference>
<comment type="subcellular location">
    <subcellularLocation>
        <location evidence="1">Membrane</location>
        <topology evidence="1">Multi-pass membrane protein</topology>
    </subcellularLocation>
</comment>
<dbReference type="EnsemblMetazoa" id="GMOY011037-RA">
    <property type="protein sequence ID" value="GMOY011037-PA"/>
    <property type="gene ID" value="GMOY011037"/>
</dbReference>
<evidence type="ECO:0000256" key="3">
    <source>
        <dbReference type="ARBA" id="ARBA00022989"/>
    </source>
</evidence>
<feature type="transmembrane region" description="Helical" evidence="8">
    <location>
        <begin position="363"/>
        <end position="381"/>
    </location>
</feature>
<evidence type="ECO:0000256" key="7">
    <source>
        <dbReference type="SAM" id="MobiDB-lite"/>
    </source>
</evidence>
<evidence type="ECO:0000256" key="6">
    <source>
        <dbReference type="ARBA" id="ARBA00038166"/>
    </source>
</evidence>
<feature type="transmembrane region" description="Helical" evidence="8">
    <location>
        <begin position="412"/>
        <end position="433"/>
    </location>
</feature>
<proteinExistence type="inferred from homology"/>
<evidence type="ECO:0000256" key="4">
    <source>
        <dbReference type="ARBA" id="ARBA00023136"/>
    </source>
</evidence>
<sequence length="560" mass="63381">MSDRNRIEFGGNTSANQAGSYSKWVGFIFIFNLIVGTGALTLPATFAKAGWLLSINVILYLALISHMTVTFVIEAMAAANAVKTWQSFQVLKRSYDFENSHVNDDDDVENVETSSGMEEHTAERETDDPCATLLPRIKISKRLDRMPVYAQHSTLMYYRLDEKFELGEMATLFFNDVGRILFYLCICIYLYGDLSIYSAAIAKSLRDLFCDHVNATDSANFTIFDSTMDSLNLTLSNNETDNDAVTLCWHAYTLTRLNVYRLFLTGFIIIFGPFAVFSVQKTKYLQIVTALFRWCAFIFMISIAVKLLITDGAKGHPPTVNVFGIPALFGACVYSFMCHHSLPSLLAPIRNKHAISKILCADYILICMFYILLAMTGIFAFERIQDLYTLNFIPDEIDDYSFRAKLLVGIDYFLALFPICTLSASFPIIAITLRNNLQTLFLDMTHFESYNLFVRRILFPLLAVLPPFVITYFTESLTSLVAFTGSYAGAGIQYVIPVALVHYARTTCRELLGSGVVNQFESPFRSNYWLFFVLLWTATCVSLVTLNFFLKYNCRLVSDI</sequence>
<feature type="transmembrane region" description="Helical" evidence="8">
    <location>
        <begin position="321"/>
        <end position="342"/>
    </location>
</feature>
<feature type="domain" description="Amino acid transporter transmembrane" evidence="9">
    <location>
        <begin position="167"/>
        <end position="503"/>
    </location>
</feature>
<feature type="transmembrane region" description="Helical" evidence="8">
    <location>
        <begin position="259"/>
        <end position="279"/>
    </location>
</feature>
<organism evidence="10 11">
    <name type="scientific">Glossina morsitans morsitans</name>
    <name type="common">Savannah tsetse fly</name>
    <dbReference type="NCBI Taxonomy" id="37546"/>
    <lineage>
        <taxon>Eukaryota</taxon>
        <taxon>Metazoa</taxon>
        <taxon>Ecdysozoa</taxon>
        <taxon>Arthropoda</taxon>
        <taxon>Hexapoda</taxon>
        <taxon>Insecta</taxon>
        <taxon>Pterygota</taxon>
        <taxon>Neoptera</taxon>
        <taxon>Endopterygota</taxon>
        <taxon>Diptera</taxon>
        <taxon>Brachycera</taxon>
        <taxon>Muscomorpha</taxon>
        <taxon>Hippoboscoidea</taxon>
        <taxon>Glossinidae</taxon>
        <taxon>Glossina</taxon>
    </lineage>
</organism>
<keyword evidence="5" id="KW-0325">Glycoprotein</keyword>
<dbReference type="EMBL" id="CCAG010021468">
    <property type="status" value="NOT_ANNOTATED_CDS"/>
    <property type="molecule type" value="Genomic_DNA"/>
</dbReference>
<accession>A0A1B0GCL1</accession>
<evidence type="ECO:0000256" key="5">
    <source>
        <dbReference type="ARBA" id="ARBA00023180"/>
    </source>
</evidence>
<feature type="region of interest" description="Disordered" evidence="7">
    <location>
        <begin position="103"/>
        <end position="122"/>
    </location>
</feature>
<dbReference type="PANTHER" id="PTHR16189:SF0">
    <property type="entry name" value="TRANSMEMBRANE PROTEIN 104"/>
    <property type="match status" value="1"/>
</dbReference>
<feature type="transmembrane region" description="Helical" evidence="8">
    <location>
        <begin position="24"/>
        <end position="46"/>
    </location>
</feature>
<feature type="transmembrane region" description="Helical" evidence="8">
    <location>
        <begin position="58"/>
        <end position="82"/>
    </location>
</feature>
<feature type="transmembrane region" description="Helical" evidence="8">
    <location>
        <begin position="291"/>
        <end position="309"/>
    </location>
</feature>
<name>A0A1B0GCL1_GLOMM</name>
<evidence type="ECO:0000256" key="8">
    <source>
        <dbReference type="SAM" id="Phobius"/>
    </source>
</evidence>
<evidence type="ECO:0000256" key="2">
    <source>
        <dbReference type="ARBA" id="ARBA00022692"/>
    </source>
</evidence>
<dbReference type="Pfam" id="PF01490">
    <property type="entry name" value="Aa_trans"/>
    <property type="match status" value="2"/>
</dbReference>
<dbReference type="GO" id="GO:0016020">
    <property type="term" value="C:membrane"/>
    <property type="evidence" value="ECO:0007669"/>
    <property type="project" value="UniProtKB-SubCell"/>
</dbReference>
<evidence type="ECO:0000313" key="10">
    <source>
        <dbReference type="EnsemblMetazoa" id="GMOY011037-PA"/>
    </source>
</evidence>
<feature type="transmembrane region" description="Helical" evidence="8">
    <location>
        <begin position="453"/>
        <end position="473"/>
    </location>
</feature>
<keyword evidence="3 8" id="KW-1133">Transmembrane helix</keyword>
<keyword evidence="11" id="KW-1185">Reference proteome</keyword>
<comment type="similarity">
    <text evidence="6">Belongs to the TMEM104 family.</text>
</comment>
<keyword evidence="4 8" id="KW-0472">Membrane</keyword>
<reference evidence="10" key="1">
    <citation type="submission" date="2020-05" db="UniProtKB">
        <authorList>
            <consortium name="EnsemblMetazoa"/>
        </authorList>
    </citation>
    <scope>IDENTIFICATION</scope>
    <source>
        <strain evidence="10">Yale</strain>
    </source>
</reference>
<dbReference type="InterPro" id="IPR013057">
    <property type="entry name" value="AA_transpt_TM"/>
</dbReference>
<feature type="transmembrane region" description="Helical" evidence="8">
    <location>
        <begin position="180"/>
        <end position="202"/>
    </location>
</feature>